<dbReference type="OrthoDB" id="26525at2759"/>
<reference evidence="4" key="2">
    <citation type="submission" date="2025-08" db="UniProtKB">
        <authorList>
            <consortium name="RefSeq"/>
        </authorList>
    </citation>
    <scope>IDENTIFICATION</scope>
    <source>
        <tissue evidence="4">Leaf</tissue>
    </source>
</reference>
<accession>A0A6P8CTI7</accession>
<dbReference type="CDD" id="cd00051">
    <property type="entry name" value="EFh"/>
    <property type="match status" value="1"/>
</dbReference>
<feature type="domain" description="EF-hand" evidence="2">
    <location>
        <begin position="103"/>
        <end position="127"/>
    </location>
</feature>
<feature type="domain" description="EF-hand" evidence="2">
    <location>
        <begin position="26"/>
        <end position="61"/>
    </location>
</feature>
<evidence type="ECO:0000313" key="4">
    <source>
        <dbReference type="RefSeq" id="XP_031387145.1"/>
    </source>
</evidence>
<dbReference type="PANTHER" id="PTHR46311">
    <property type="entry name" value="CALCIUM-BINDING PROTEIN 8-RELATED"/>
    <property type="match status" value="1"/>
</dbReference>
<protein>
    <submittedName>
        <fullName evidence="4">Probable calcium-binding protein CML18</fullName>
    </submittedName>
</protein>
<keyword evidence="3" id="KW-1185">Reference proteome</keyword>
<dbReference type="GO" id="GO:0043226">
    <property type="term" value="C:organelle"/>
    <property type="evidence" value="ECO:0007669"/>
    <property type="project" value="UniProtKB-ARBA"/>
</dbReference>
<sequence>MGNSHSLLTTVVPRGGSLGSVKLDEDQIAELHEIFRSFDKNRDSSLTQLELGSLLQSVELKPSPEQLETLTQRPDTNNDLMEFSEFVALVAPSILPNPYKSPYSEEQLRQIFKLFDRDREGTMNSVA</sequence>
<dbReference type="Pfam" id="PF13499">
    <property type="entry name" value="EF-hand_7"/>
    <property type="match status" value="1"/>
</dbReference>
<keyword evidence="1" id="KW-0677">Repeat</keyword>
<evidence type="ECO:0000313" key="3">
    <source>
        <dbReference type="Proteomes" id="UP000515151"/>
    </source>
</evidence>
<dbReference type="PROSITE" id="PS50222">
    <property type="entry name" value="EF_HAND_2"/>
    <property type="match status" value="2"/>
</dbReference>
<dbReference type="RefSeq" id="XP_031387145.1">
    <property type="nucleotide sequence ID" value="XM_031531285.1"/>
</dbReference>
<dbReference type="FunFam" id="1.10.238.10:FF:000178">
    <property type="entry name" value="Calmodulin-2 A"/>
    <property type="match status" value="1"/>
</dbReference>
<dbReference type="PANTHER" id="PTHR46311:SF5">
    <property type="entry name" value="EF-HAND DOMAIN-CONTAINING PROTEIN"/>
    <property type="match status" value="1"/>
</dbReference>
<proteinExistence type="predicted"/>
<dbReference type="Proteomes" id="UP000515151">
    <property type="component" value="Chromosome 3"/>
</dbReference>
<organism evidence="3 4">
    <name type="scientific">Punica granatum</name>
    <name type="common">Pomegranate</name>
    <dbReference type="NCBI Taxonomy" id="22663"/>
    <lineage>
        <taxon>Eukaryota</taxon>
        <taxon>Viridiplantae</taxon>
        <taxon>Streptophyta</taxon>
        <taxon>Embryophyta</taxon>
        <taxon>Tracheophyta</taxon>
        <taxon>Spermatophyta</taxon>
        <taxon>Magnoliopsida</taxon>
        <taxon>eudicotyledons</taxon>
        <taxon>Gunneridae</taxon>
        <taxon>Pentapetalae</taxon>
        <taxon>rosids</taxon>
        <taxon>malvids</taxon>
        <taxon>Myrtales</taxon>
        <taxon>Lythraceae</taxon>
        <taxon>Punica</taxon>
    </lineage>
</organism>
<dbReference type="GO" id="GO:0005509">
    <property type="term" value="F:calcium ion binding"/>
    <property type="evidence" value="ECO:0007669"/>
    <property type="project" value="InterPro"/>
</dbReference>
<dbReference type="InterPro" id="IPR011992">
    <property type="entry name" value="EF-hand-dom_pair"/>
</dbReference>
<dbReference type="InterPro" id="IPR051111">
    <property type="entry name" value="Ca-binding_regulatory"/>
</dbReference>
<dbReference type="SUPFAM" id="SSF47473">
    <property type="entry name" value="EF-hand"/>
    <property type="match status" value="1"/>
</dbReference>
<name>A0A6P8CTI7_PUNGR</name>
<evidence type="ECO:0000259" key="2">
    <source>
        <dbReference type="PROSITE" id="PS50222"/>
    </source>
</evidence>
<dbReference type="GeneID" id="116200436"/>
<dbReference type="InterPro" id="IPR002048">
    <property type="entry name" value="EF_hand_dom"/>
</dbReference>
<gene>
    <name evidence="4" type="primary">LOC116200436</name>
</gene>
<dbReference type="Gene3D" id="1.10.238.10">
    <property type="entry name" value="EF-hand"/>
    <property type="match status" value="1"/>
</dbReference>
<reference evidence="3" key="1">
    <citation type="journal article" date="2020" name="Plant Biotechnol. J.">
        <title>The pomegranate (Punica granatum L.) draft genome dissects genetic divergence between soft- and hard-seeded cultivars.</title>
        <authorList>
            <person name="Luo X."/>
            <person name="Li H."/>
            <person name="Wu Z."/>
            <person name="Yao W."/>
            <person name="Zhao P."/>
            <person name="Cao D."/>
            <person name="Yu H."/>
            <person name="Li K."/>
            <person name="Poudel K."/>
            <person name="Zhao D."/>
            <person name="Zhang F."/>
            <person name="Xia X."/>
            <person name="Chen L."/>
            <person name="Wang Q."/>
            <person name="Jing D."/>
            <person name="Cao S."/>
        </authorList>
    </citation>
    <scope>NUCLEOTIDE SEQUENCE [LARGE SCALE GENOMIC DNA]</scope>
    <source>
        <strain evidence="3">cv. Tunisia</strain>
    </source>
</reference>
<dbReference type="AlphaFoldDB" id="A0A6P8CTI7"/>
<evidence type="ECO:0000256" key="1">
    <source>
        <dbReference type="ARBA" id="ARBA00022737"/>
    </source>
</evidence>